<dbReference type="Gene3D" id="1.10.287.70">
    <property type="match status" value="1"/>
</dbReference>
<gene>
    <name evidence="3" type="ORF">J5V16_04020</name>
</gene>
<feature type="transmembrane region" description="Helical" evidence="1">
    <location>
        <begin position="41"/>
        <end position="60"/>
    </location>
</feature>
<keyword evidence="3" id="KW-0813">Transport</keyword>
<organism evidence="3 4">
    <name type="scientific">Glycomyces niveus</name>
    <dbReference type="NCBI Taxonomy" id="2820287"/>
    <lineage>
        <taxon>Bacteria</taxon>
        <taxon>Bacillati</taxon>
        <taxon>Actinomycetota</taxon>
        <taxon>Actinomycetes</taxon>
        <taxon>Glycomycetales</taxon>
        <taxon>Glycomycetaceae</taxon>
        <taxon>Glycomyces</taxon>
    </lineage>
</organism>
<evidence type="ECO:0000259" key="2">
    <source>
        <dbReference type="Pfam" id="PF07885"/>
    </source>
</evidence>
<dbReference type="GO" id="GO:0016740">
    <property type="term" value="F:transferase activity"/>
    <property type="evidence" value="ECO:0007669"/>
    <property type="project" value="UniProtKB-KW"/>
</dbReference>
<keyword evidence="1" id="KW-0472">Membrane</keyword>
<evidence type="ECO:0000313" key="4">
    <source>
        <dbReference type="Proteomes" id="UP000681341"/>
    </source>
</evidence>
<evidence type="ECO:0000313" key="3">
    <source>
        <dbReference type="EMBL" id="MBO3731976.1"/>
    </source>
</evidence>
<feature type="transmembrane region" description="Helical" evidence="1">
    <location>
        <begin position="72"/>
        <end position="90"/>
    </location>
</feature>
<sequence>MQQETGPKRWQALRWLLVCVALVVLYAVVPVSNEPDRGSLVLRWGATVLLLAALAFAIRWQALRQLREPDAPLGALIVAILAGLLLFALLDYGLAVHRPGEFTSLETRVDALYFAVSTLATVGFGDVSAQGQVARAVLCVQMAFNLTAIASAASIVARKFGERAAQRAARGRGDR</sequence>
<reference evidence="3 4" key="1">
    <citation type="submission" date="2021-03" db="EMBL/GenBank/DDBJ databases">
        <title>Glycomyces sp. nov., a novel actinomycete isolated from soil.</title>
        <authorList>
            <person name="Yang X."/>
            <person name="Xu X."/>
        </authorList>
    </citation>
    <scope>NUCLEOTIDE SEQUENCE [LARGE SCALE GENOMIC DNA]</scope>
    <source>
        <strain evidence="3 4">NEAU-S30</strain>
    </source>
</reference>
<accession>A0ABS3TZP0</accession>
<evidence type="ECO:0000256" key="1">
    <source>
        <dbReference type="SAM" id="Phobius"/>
    </source>
</evidence>
<dbReference type="RefSeq" id="WP_208494723.1">
    <property type="nucleotide sequence ID" value="NZ_JAGFNP010000002.1"/>
</dbReference>
<feature type="transmembrane region" description="Helical" evidence="1">
    <location>
        <begin position="12"/>
        <end position="29"/>
    </location>
</feature>
<keyword evidence="3" id="KW-0407">Ion channel</keyword>
<proteinExistence type="predicted"/>
<dbReference type="SUPFAM" id="SSF81324">
    <property type="entry name" value="Voltage-gated potassium channels"/>
    <property type="match status" value="1"/>
</dbReference>
<keyword evidence="3" id="KW-0406">Ion transport</keyword>
<dbReference type="GO" id="GO:0034220">
    <property type="term" value="P:monoatomic ion transmembrane transport"/>
    <property type="evidence" value="ECO:0007669"/>
    <property type="project" value="UniProtKB-KW"/>
</dbReference>
<feature type="transmembrane region" description="Helical" evidence="1">
    <location>
        <begin position="133"/>
        <end position="157"/>
    </location>
</feature>
<dbReference type="Proteomes" id="UP000681341">
    <property type="component" value="Unassembled WGS sequence"/>
</dbReference>
<dbReference type="EMBL" id="JAGFNP010000002">
    <property type="protein sequence ID" value="MBO3731976.1"/>
    <property type="molecule type" value="Genomic_DNA"/>
</dbReference>
<keyword evidence="4" id="KW-1185">Reference proteome</keyword>
<name>A0ABS3TZP0_9ACTN</name>
<keyword evidence="1" id="KW-0812">Transmembrane</keyword>
<keyword evidence="3" id="KW-0808">Transferase</keyword>
<dbReference type="InterPro" id="IPR013099">
    <property type="entry name" value="K_chnl_dom"/>
</dbReference>
<feature type="domain" description="Potassium channel" evidence="2">
    <location>
        <begin position="85"/>
        <end position="160"/>
    </location>
</feature>
<keyword evidence="1" id="KW-1133">Transmembrane helix</keyword>
<dbReference type="Pfam" id="PF07885">
    <property type="entry name" value="Ion_trans_2"/>
    <property type="match status" value="1"/>
</dbReference>
<comment type="caution">
    <text evidence="3">The sequence shown here is derived from an EMBL/GenBank/DDBJ whole genome shotgun (WGS) entry which is preliminary data.</text>
</comment>
<protein>
    <submittedName>
        <fullName evidence="3">Two pore domain potassium channel family protein</fullName>
    </submittedName>
</protein>